<evidence type="ECO:0000313" key="2">
    <source>
        <dbReference type="Proteomes" id="UP001230145"/>
    </source>
</evidence>
<dbReference type="EMBL" id="JAUSQL010000001">
    <property type="protein sequence ID" value="MDP9832787.1"/>
    <property type="molecule type" value="Genomic_DNA"/>
</dbReference>
<dbReference type="Proteomes" id="UP001230145">
    <property type="component" value="Unassembled WGS sequence"/>
</dbReference>
<keyword evidence="2" id="KW-1185">Reference proteome</keyword>
<evidence type="ECO:0000313" key="1">
    <source>
        <dbReference type="EMBL" id="MDP9832787.1"/>
    </source>
</evidence>
<proteinExistence type="predicted"/>
<gene>
    <name evidence="1" type="ORF">J2S45_001466</name>
</gene>
<dbReference type="RefSeq" id="WP_278787568.1">
    <property type="nucleotide sequence ID" value="NZ_JAUSQL010000001.1"/>
</dbReference>
<reference evidence="1 2" key="1">
    <citation type="submission" date="2023-07" db="EMBL/GenBank/DDBJ databases">
        <title>Sequencing the genomes of 1000 actinobacteria strains.</title>
        <authorList>
            <person name="Klenk H.-P."/>
        </authorList>
    </citation>
    <scope>NUCLEOTIDE SEQUENCE [LARGE SCALE GENOMIC DNA]</scope>
    <source>
        <strain evidence="1 2">DSM 19515</strain>
    </source>
</reference>
<organism evidence="1 2">
    <name type="scientific">Trueperella abortisuis</name>
    <dbReference type="NCBI Taxonomy" id="445930"/>
    <lineage>
        <taxon>Bacteria</taxon>
        <taxon>Bacillati</taxon>
        <taxon>Actinomycetota</taxon>
        <taxon>Actinomycetes</taxon>
        <taxon>Actinomycetales</taxon>
        <taxon>Actinomycetaceae</taxon>
        <taxon>Trueperella</taxon>
    </lineage>
</organism>
<comment type="caution">
    <text evidence="1">The sequence shown here is derived from an EMBL/GenBank/DDBJ whole genome shotgun (WGS) entry which is preliminary data.</text>
</comment>
<accession>A0ABT9PK04</accession>
<protein>
    <submittedName>
        <fullName evidence="1">Uncharacterized protein</fullName>
    </submittedName>
</protein>
<name>A0ABT9PK04_9ACTO</name>
<sequence>MTERERRAAQCARSLQHWKEILEFAIERKWTILRCEEVLSRSEPLDGQTMVLRHDIDLNPLKALAMARVEHSLGITSTYFIRLHANEYNGLSHENLSILHELVRMGHEIGLHAEPVDVRLSSGLDSTKSILFGLDVLTAIAGRPVGIASHGDITPDNNLDYFDKVDVRTLGALYEAYDDYALKLFSNSRYVSDGHIWEWRLFRQGEPVQDARCLHEHLFDVDGPIYALTHPHFWYSSHALVSYR</sequence>